<dbReference type="HOGENOM" id="CLU_054426_2_1_1"/>
<name>K3W6U3_GLOUD</name>
<feature type="compositionally biased region" description="Basic residues" evidence="3">
    <location>
        <begin position="260"/>
        <end position="271"/>
    </location>
</feature>
<dbReference type="PANTHER" id="PTHR15350">
    <property type="entry name" value="COP9 SIGNALOSOME COMPLEX SUBUNIT 7/DENDRITIC CELL PROTEIN GA17"/>
    <property type="match status" value="1"/>
</dbReference>
<comment type="similarity">
    <text evidence="1">Belongs to the CSN7/EIF3M family. CSN7 subfamily.</text>
</comment>
<dbReference type="InterPro" id="IPR045237">
    <property type="entry name" value="COPS7/eIF3m"/>
</dbReference>
<reference evidence="6" key="2">
    <citation type="submission" date="2010-04" db="EMBL/GenBank/DDBJ databases">
        <authorList>
            <person name="Buell R."/>
            <person name="Hamilton J."/>
            <person name="Hostetler J."/>
        </authorList>
    </citation>
    <scope>NUCLEOTIDE SEQUENCE [LARGE SCALE GENOMIC DNA]</scope>
    <source>
        <strain evidence="6">DAOM:BR144</strain>
    </source>
</reference>
<keyword evidence="6" id="KW-1185">Reference proteome</keyword>
<dbReference type="InParanoid" id="K3W6U3"/>
<dbReference type="InterPro" id="IPR000717">
    <property type="entry name" value="PCI_dom"/>
</dbReference>
<evidence type="ECO:0000256" key="1">
    <source>
        <dbReference type="ARBA" id="ARBA00008482"/>
    </source>
</evidence>
<proteinExistence type="inferred from homology"/>
<dbReference type="EMBL" id="GL376620">
    <property type="status" value="NOT_ANNOTATED_CDS"/>
    <property type="molecule type" value="Genomic_DNA"/>
</dbReference>
<dbReference type="Pfam" id="PF22061">
    <property type="entry name" value="CSN7_HB_subdom"/>
    <property type="match status" value="1"/>
</dbReference>
<dbReference type="AlphaFoldDB" id="K3W6U3"/>
<evidence type="ECO:0000313" key="5">
    <source>
        <dbReference type="EnsemblProtists" id="PYU1_T000684"/>
    </source>
</evidence>
<sequence length="271" mass="30354">MAFDAAGASSLEQFTLLAKNARGRACVALVQQVLTNKKLFVFRELLDMPNVQALQDTENHGYYELLKIFCFGNYGDYLARKEELPALTPQQVQKLRKLTVVSLAHRYKLVPYNVLMEGLDVPTVRELEDILIETIYSGLVQGKLDQKSQAFVVKYAVGRDTQHEDIDSMIAKLTSWRSEASTICTKINDILILADNLAENEKVRDESIRSKIASRANSTERGGKVFGGSSISGLRGNDDYGMYQDANYSNGRRGMPGGKQRLHNMPRKGRL</sequence>
<dbReference type="SMART" id="SM00088">
    <property type="entry name" value="PINT"/>
    <property type="match status" value="1"/>
</dbReference>
<dbReference type="PROSITE" id="PS50250">
    <property type="entry name" value="PCI"/>
    <property type="match status" value="1"/>
</dbReference>
<reference evidence="6" key="1">
    <citation type="journal article" date="2010" name="Genome Biol.">
        <title>Genome sequence of the necrotrophic plant pathogen Pythium ultimum reveals original pathogenicity mechanisms and effector repertoire.</title>
        <authorList>
            <person name="Levesque C.A."/>
            <person name="Brouwer H."/>
            <person name="Cano L."/>
            <person name="Hamilton J.P."/>
            <person name="Holt C."/>
            <person name="Huitema E."/>
            <person name="Raffaele S."/>
            <person name="Robideau G.P."/>
            <person name="Thines M."/>
            <person name="Win J."/>
            <person name="Zerillo M.M."/>
            <person name="Beakes G.W."/>
            <person name="Boore J.L."/>
            <person name="Busam D."/>
            <person name="Dumas B."/>
            <person name="Ferriera S."/>
            <person name="Fuerstenberg S.I."/>
            <person name="Gachon C.M."/>
            <person name="Gaulin E."/>
            <person name="Govers F."/>
            <person name="Grenville-Briggs L."/>
            <person name="Horner N."/>
            <person name="Hostetler J."/>
            <person name="Jiang R.H."/>
            <person name="Johnson J."/>
            <person name="Krajaejun T."/>
            <person name="Lin H."/>
            <person name="Meijer H.J."/>
            <person name="Moore B."/>
            <person name="Morris P."/>
            <person name="Phuntmart V."/>
            <person name="Puiu D."/>
            <person name="Shetty J."/>
            <person name="Stajich J.E."/>
            <person name="Tripathy S."/>
            <person name="Wawra S."/>
            <person name="van West P."/>
            <person name="Whitty B.R."/>
            <person name="Coutinho P.M."/>
            <person name="Henrissat B."/>
            <person name="Martin F."/>
            <person name="Thomas P.D."/>
            <person name="Tyler B.M."/>
            <person name="De Vries R.P."/>
            <person name="Kamoun S."/>
            <person name="Yandell M."/>
            <person name="Tisserat N."/>
            <person name="Buell C.R."/>
        </authorList>
    </citation>
    <scope>NUCLEOTIDE SEQUENCE</scope>
    <source>
        <strain evidence="6">DAOM:BR144</strain>
    </source>
</reference>
<dbReference type="eggNOG" id="KOG3250">
    <property type="taxonomic scope" value="Eukaryota"/>
</dbReference>
<dbReference type="OMA" id="GTYKQFR"/>
<accession>K3W6U3</accession>
<protein>
    <recommendedName>
        <fullName evidence="4">PCI domain-containing protein</fullName>
    </recommendedName>
</protein>
<dbReference type="Proteomes" id="UP000019132">
    <property type="component" value="Unassembled WGS sequence"/>
</dbReference>
<reference evidence="5" key="3">
    <citation type="submission" date="2015-02" db="UniProtKB">
        <authorList>
            <consortium name="EnsemblProtists"/>
        </authorList>
    </citation>
    <scope>IDENTIFICATION</scope>
    <source>
        <strain evidence="5">DAOM BR144</strain>
    </source>
</reference>
<feature type="domain" description="PCI" evidence="4">
    <location>
        <begin position="1"/>
        <end position="158"/>
    </location>
</feature>
<feature type="region of interest" description="Disordered" evidence="3">
    <location>
        <begin position="245"/>
        <end position="271"/>
    </location>
</feature>
<keyword evidence="2" id="KW-0736">Signalosome</keyword>
<dbReference type="EnsemblProtists" id="PYU1_T000684">
    <property type="protein sequence ID" value="PYU1_T000684"/>
    <property type="gene ID" value="PYU1_G000684"/>
</dbReference>
<organism evidence="5 6">
    <name type="scientific">Globisporangium ultimum (strain ATCC 200006 / CBS 805.95 / DAOM BR144)</name>
    <name type="common">Pythium ultimum</name>
    <dbReference type="NCBI Taxonomy" id="431595"/>
    <lineage>
        <taxon>Eukaryota</taxon>
        <taxon>Sar</taxon>
        <taxon>Stramenopiles</taxon>
        <taxon>Oomycota</taxon>
        <taxon>Peronosporomycetes</taxon>
        <taxon>Pythiales</taxon>
        <taxon>Pythiaceae</taxon>
        <taxon>Globisporangium</taxon>
    </lineage>
</organism>
<evidence type="ECO:0000256" key="3">
    <source>
        <dbReference type="SAM" id="MobiDB-lite"/>
    </source>
</evidence>
<dbReference type="VEuPathDB" id="FungiDB:PYU1_G000684"/>
<evidence type="ECO:0000259" key="4">
    <source>
        <dbReference type="PROSITE" id="PS50250"/>
    </source>
</evidence>
<dbReference type="Pfam" id="PF01399">
    <property type="entry name" value="PCI"/>
    <property type="match status" value="1"/>
</dbReference>
<evidence type="ECO:0000313" key="6">
    <source>
        <dbReference type="Proteomes" id="UP000019132"/>
    </source>
</evidence>
<dbReference type="STRING" id="431595.K3W6U3"/>
<dbReference type="GO" id="GO:0008180">
    <property type="term" value="C:COP9 signalosome"/>
    <property type="evidence" value="ECO:0007669"/>
    <property type="project" value="UniProtKB-KW"/>
</dbReference>
<evidence type="ECO:0000256" key="2">
    <source>
        <dbReference type="ARBA" id="ARBA00022790"/>
    </source>
</evidence>
<dbReference type="PANTHER" id="PTHR15350:SF5">
    <property type="entry name" value="COP9 SIGNALOSOME COMPLEX SUBUNIT 7"/>
    <property type="match status" value="1"/>
</dbReference>